<dbReference type="InterPro" id="IPR036607">
    <property type="entry name" value="PRKCSH"/>
</dbReference>
<dbReference type="Pfam" id="PF13015">
    <property type="entry name" value="PRKCSH_1"/>
    <property type="match status" value="1"/>
</dbReference>
<protein>
    <recommendedName>
        <fullName evidence="5">MRH domain-containing protein</fullName>
    </recommendedName>
</protein>
<evidence type="ECO:0000313" key="6">
    <source>
        <dbReference type="EMBL" id="OBA27214.1"/>
    </source>
</evidence>
<gene>
    <name evidence="6" type="ORF">HANVADRAFT_52511</name>
</gene>
<feature type="chain" id="PRO_5008598720" description="MRH domain-containing protein" evidence="4">
    <location>
        <begin position="24"/>
        <end position="467"/>
    </location>
</feature>
<organism evidence="6 7">
    <name type="scientific">Hanseniaspora valbyensis NRRL Y-1626</name>
    <dbReference type="NCBI Taxonomy" id="766949"/>
    <lineage>
        <taxon>Eukaryota</taxon>
        <taxon>Fungi</taxon>
        <taxon>Dikarya</taxon>
        <taxon>Ascomycota</taxon>
        <taxon>Saccharomycotina</taxon>
        <taxon>Saccharomycetes</taxon>
        <taxon>Saccharomycodales</taxon>
        <taxon>Saccharomycodaceae</taxon>
        <taxon>Hanseniaspora</taxon>
    </lineage>
</organism>
<evidence type="ECO:0000256" key="4">
    <source>
        <dbReference type="SAM" id="SignalP"/>
    </source>
</evidence>
<name>A0A1B7TES0_9ASCO</name>
<comment type="caution">
    <text evidence="6">The sequence shown here is derived from an EMBL/GenBank/DDBJ whole genome shotgun (WGS) entry which is preliminary data.</text>
</comment>
<sequence length="467" mass="54132">MTINVKNISVLMVLLSNIALTIASSPSSTNTARPSFVCKVADKNNNIVFNHTIPNFLANDSICDCCDCSDEFYKKSENYCDDLLNEYNSILVDDYLKKNLLQGKTKLFDILFDDNDEIKETIKKLNERKSLLEEEPYKFTDLDLVNEIKDLINEYLDKIVSSNKGLHDSENFFNLKNFFEKDLPIIFTNDKTEKNEKLIKKHQKLVNAKALINKYNVIKLLISIKENESALEFNHYDKLLALDPIIEKYADLYYNSDTITYKLKNILQAAPANDAIIKKLELTKQIKELEEELAELLKLHRKDQIEAKIHAYFQSTEQEDLVSQFGKYEYILTRDRRLYQKPISQENDNIYLIGELDSLKFDNSEESNNDKKTKFIKDIIWKQVQNTETNHLHKAIPSADSEIFGKIMDLNNGLELNLFRGDKCWMGPRRSAKIRMHCSVNMFDVVEVVEVKKCSYLIDVGSVFGCI</sequence>
<dbReference type="SUPFAM" id="SSF50911">
    <property type="entry name" value="Mannose 6-phosphate receptor domain"/>
    <property type="match status" value="1"/>
</dbReference>
<dbReference type="GO" id="GO:0017177">
    <property type="term" value="C:glucosidase II complex"/>
    <property type="evidence" value="ECO:0007669"/>
    <property type="project" value="TreeGrafter"/>
</dbReference>
<dbReference type="PANTHER" id="PTHR12630:SF1">
    <property type="entry name" value="GLUCOSIDASE 2 SUBUNIT BETA"/>
    <property type="match status" value="1"/>
</dbReference>
<feature type="coiled-coil region" evidence="3">
    <location>
        <begin position="272"/>
        <end position="306"/>
    </location>
</feature>
<evidence type="ECO:0000256" key="3">
    <source>
        <dbReference type="SAM" id="Coils"/>
    </source>
</evidence>
<dbReference type="OrthoDB" id="3973298at2759"/>
<dbReference type="InterPro" id="IPR044865">
    <property type="entry name" value="MRH_dom"/>
</dbReference>
<evidence type="ECO:0000256" key="1">
    <source>
        <dbReference type="ARBA" id="ARBA00022729"/>
    </source>
</evidence>
<dbReference type="Gene3D" id="2.70.130.10">
    <property type="entry name" value="Mannose-6-phosphate receptor binding domain"/>
    <property type="match status" value="1"/>
</dbReference>
<keyword evidence="2" id="KW-1015">Disulfide bond</keyword>
<dbReference type="PANTHER" id="PTHR12630">
    <property type="entry name" value="N-LINKED OLIGOSACCHARIDE PROCESSING"/>
    <property type="match status" value="1"/>
</dbReference>
<feature type="signal peptide" evidence="4">
    <location>
        <begin position="1"/>
        <end position="23"/>
    </location>
</feature>
<dbReference type="PROSITE" id="PS51914">
    <property type="entry name" value="MRH"/>
    <property type="match status" value="1"/>
</dbReference>
<reference evidence="7" key="1">
    <citation type="journal article" date="2016" name="Proc. Natl. Acad. Sci. U.S.A.">
        <title>Comparative genomics of biotechnologically important yeasts.</title>
        <authorList>
            <person name="Riley R."/>
            <person name="Haridas S."/>
            <person name="Wolfe K.H."/>
            <person name="Lopes M.R."/>
            <person name="Hittinger C.T."/>
            <person name="Goeker M."/>
            <person name="Salamov A.A."/>
            <person name="Wisecaver J.H."/>
            <person name="Long T.M."/>
            <person name="Calvey C.H."/>
            <person name="Aerts A.L."/>
            <person name="Barry K.W."/>
            <person name="Choi C."/>
            <person name="Clum A."/>
            <person name="Coughlan A.Y."/>
            <person name="Deshpande S."/>
            <person name="Douglass A.P."/>
            <person name="Hanson S.J."/>
            <person name="Klenk H.-P."/>
            <person name="LaButti K.M."/>
            <person name="Lapidus A."/>
            <person name="Lindquist E.A."/>
            <person name="Lipzen A.M."/>
            <person name="Meier-Kolthoff J.P."/>
            <person name="Ohm R.A."/>
            <person name="Otillar R.P."/>
            <person name="Pangilinan J.L."/>
            <person name="Peng Y."/>
            <person name="Rokas A."/>
            <person name="Rosa C.A."/>
            <person name="Scheuner C."/>
            <person name="Sibirny A.A."/>
            <person name="Slot J.C."/>
            <person name="Stielow J.B."/>
            <person name="Sun H."/>
            <person name="Kurtzman C.P."/>
            <person name="Blackwell M."/>
            <person name="Grigoriev I.V."/>
            <person name="Jeffries T.W."/>
        </authorList>
    </citation>
    <scope>NUCLEOTIDE SEQUENCE [LARGE SCALE GENOMIC DNA]</scope>
    <source>
        <strain evidence="7">NRRL Y-1626</strain>
    </source>
</reference>
<feature type="coiled-coil region" evidence="3">
    <location>
        <begin position="108"/>
        <end position="135"/>
    </location>
</feature>
<keyword evidence="7" id="KW-1185">Reference proteome</keyword>
<accession>A0A1B7TES0</accession>
<dbReference type="InterPro" id="IPR009011">
    <property type="entry name" value="Man6P_isomerase_rcpt-bd_dom_sf"/>
</dbReference>
<feature type="domain" description="MRH" evidence="5">
    <location>
        <begin position="364"/>
        <end position="467"/>
    </location>
</feature>
<dbReference type="AlphaFoldDB" id="A0A1B7TES0"/>
<dbReference type="Proteomes" id="UP000092321">
    <property type="component" value="Unassembled WGS sequence"/>
</dbReference>
<evidence type="ECO:0000259" key="5">
    <source>
        <dbReference type="PROSITE" id="PS51914"/>
    </source>
</evidence>
<proteinExistence type="predicted"/>
<dbReference type="GO" id="GO:0006491">
    <property type="term" value="P:N-glycan processing"/>
    <property type="evidence" value="ECO:0007669"/>
    <property type="project" value="TreeGrafter"/>
</dbReference>
<evidence type="ECO:0000313" key="7">
    <source>
        <dbReference type="Proteomes" id="UP000092321"/>
    </source>
</evidence>
<evidence type="ECO:0000256" key="2">
    <source>
        <dbReference type="ARBA" id="ARBA00023157"/>
    </source>
</evidence>
<keyword evidence="3" id="KW-0175">Coiled coil</keyword>
<dbReference type="InterPro" id="IPR039794">
    <property type="entry name" value="Gtb1-like"/>
</dbReference>
<keyword evidence="1 4" id="KW-0732">Signal</keyword>
<dbReference type="EMBL" id="LXPE01000010">
    <property type="protein sequence ID" value="OBA27214.1"/>
    <property type="molecule type" value="Genomic_DNA"/>
</dbReference>